<accession>A0ABW5AUK1</accession>
<gene>
    <name evidence="1" type="ORF">ACFSJT_03610</name>
</gene>
<comment type="caution">
    <text evidence="1">The sequence shown here is derived from an EMBL/GenBank/DDBJ whole genome shotgun (WGS) entry which is preliminary data.</text>
</comment>
<evidence type="ECO:0000313" key="2">
    <source>
        <dbReference type="Proteomes" id="UP001597344"/>
    </source>
</evidence>
<dbReference type="EMBL" id="JBHUHY010000002">
    <property type="protein sequence ID" value="MFD2185865.1"/>
    <property type="molecule type" value="Genomic_DNA"/>
</dbReference>
<name>A0ABW5AUK1_9FLAO</name>
<sequence>MSFRNQYLGFLRSKPLTNITPQLGIPAFDFEELSRSLLPATGIEIFMKDNEVLGKRIERFFEYGIENSDRYQMIAKNIQVFKGKITIGELDFIIKDLYHKKTIHVELVYKFYLYDPDINPEFHRWIGPNRKDSLLQKVEKLKNKQFSLLYDEEVEAILEDFQLYSAKIEQQVCYLANLFIPFSRKKIQPQQLDHNCIVGYWMNIEEFASGLFESFHFYMPEKKDWVVDPKYNQNWFSFTDILKPLNEKLNQKKSPLLWVKSNEDSYTRFFIVWW</sequence>
<proteinExistence type="predicted"/>
<reference evidence="2" key="1">
    <citation type="journal article" date="2019" name="Int. J. Syst. Evol. Microbiol.">
        <title>The Global Catalogue of Microorganisms (GCM) 10K type strain sequencing project: providing services to taxonomists for standard genome sequencing and annotation.</title>
        <authorList>
            <consortium name="The Broad Institute Genomics Platform"/>
            <consortium name="The Broad Institute Genome Sequencing Center for Infectious Disease"/>
            <person name="Wu L."/>
            <person name="Ma J."/>
        </authorList>
    </citation>
    <scope>NUCLEOTIDE SEQUENCE [LARGE SCALE GENOMIC DNA]</scope>
    <source>
        <strain evidence="2">DT92</strain>
    </source>
</reference>
<evidence type="ECO:0000313" key="1">
    <source>
        <dbReference type="EMBL" id="MFD2185865.1"/>
    </source>
</evidence>
<protein>
    <submittedName>
        <fullName evidence="1">DUF1853 family protein</fullName>
    </submittedName>
</protein>
<keyword evidence="2" id="KW-1185">Reference proteome</keyword>
<dbReference type="Pfam" id="PF08907">
    <property type="entry name" value="DUF1853"/>
    <property type="match status" value="1"/>
</dbReference>
<dbReference type="InterPro" id="IPR015003">
    <property type="entry name" value="DUF1853"/>
</dbReference>
<organism evidence="1 2">
    <name type="scientific">Aquimarina celericrescens</name>
    <dbReference type="NCBI Taxonomy" id="1964542"/>
    <lineage>
        <taxon>Bacteria</taxon>
        <taxon>Pseudomonadati</taxon>
        <taxon>Bacteroidota</taxon>
        <taxon>Flavobacteriia</taxon>
        <taxon>Flavobacteriales</taxon>
        <taxon>Flavobacteriaceae</taxon>
        <taxon>Aquimarina</taxon>
    </lineage>
</organism>
<dbReference type="Proteomes" id="UP001597344">
    <property type="component" value="Unassembled WGS sequence"/>
</dbReference>
<dbReference type="RefSeq" id="WP_378318833.1">
    <property type="nucleotide sequence ID" value="NZ_JBHUHY010000002.1"/>
</dbReference>